<sequence>MNIYEKLQKIQNELKVPKERDVKGRYKYRSADDIYKHLKPLADKYNVSVFVSDEIFMANEEIYIKAICTITDGEGTITANAYAREPKISKTGQSEQQITGATSSYARKYAMGGMFLIDNDSIDADEEEYQKEFNSNYKENKNSTNSQPKQDEKMATKENIDKLKKLLDSRGFTEADVQGILKNHYKAKTLEQLTAKECKSFYDRAK</sequence>
<feature type="compositionally biased region" description="Polar residues" evidence="1">
    <location>
        <begin position="135"/>
        <end position="148"/>
    </location>
</feature>
<dbReference type="RefSeq" id="WP_269311328.1">
    <property type="nucleotide sequence ID" value="NZ_CP114052.1"/>
</dbReference>
<reference evidence="2" key="1">
    <citation type="submission" date="2022-12" db="EMBL/GenBank/DDBJ databases">
        <title>Peptostreptococcus.</title>
        <authorList>
            <person name="Lee S.H."/>
        </authorList>
    </citation>
    <scope>NUCLEOTIDE SEQUENCE</scope>
    <source>
        <strain evidence="2">CBA3647</strain>
    </source>
</reference>
<name>A0ABY7JP26_9FIRM</name>
<evidence type="ECO:0000256" key="1">
    <source>
        <dbReference type="SAM" id="MobiDB-lite"/>
    </source>
</evidence>
<dbReference type="EMBL" id="CP114052">
    <property type="protein sequence ID" value="WAW14631.1"/>
    <property type="molecule type" value="Genomic_DNA"/>
</dbReference>
<organism evidence="2 4">
    <name type="scientific">Peptostreptococcus equinus</name>
    <dbReference type="NCBI Taxonomy" id="3003601"/>
    <lineage>
        <taxon>Bacteria</taxon>
        <taxon>Bacillati</taxon>
        <taxon>Bacillota</taxon>
        <taxon>Clostridia</taxon>
        <taxon>Peptostreptococcales</taxon>
        <taxon>Peptostreptococcaceae</taxon>
        <taxon>Peptostreptococcus</taxon>
    </lineage>
</organism>
<keyword evidence="4" id="KW-1185">Reference proteome</keyword>
<dbReference type="InterPro" id="IPR007499">
    <property type="entry name" value="ERF_bacteria_virus"/>
</dbReference>
<dbReference type="EMBL" id="CP114052">
    <property type="protein sequence ID" value="WAW15258.1"/>
    <property type="molecule type" value="Genomic_DNA"/>
</dbReference>
<dbReference type="Proteomes" id="UP001164187">
    <property type="component" value="Chromosome"/>
</dbReference>
<feature type="compositionally biased region" description="Basic and acidic residues" evidence="1">
    <location>
        <begin position="149"/>
        <end position="158"/>
    </location>
</feature>
<evidence type="ECO:0000313" key="2">
    <source>
        <dbReference type="EMBL" id="WAW14631.1"/>
    </source>
</evidence>
<evidence type="ECO:0000313" key="4">
    <source>
        <dbReference type="Proteomes" id="UP001164187"/>
    </source>
</evidence>
<protein>
    <submittedName>
        <fullName evidence="2">ERF family protein</fullName>
    </submittedName>
</protein>
<evidence type="ECO:0000313" key="3">
    <source>
        <dbReference type="EMBL" id="WAW15258.1"/>
    </source>
</evidence>
<dbReference type="Pfam" id="PF04404">
    <property type="entry name" value="ERF"/>
    <property type="match status" value="1"/>
</dbReference>
<accession>A0ABY7JP26</accession>
<proteinExistence type="predicted"/>
<feature type="region of interest" description="Disordered" evidence="1">
    <location>
        <begin position="135"/>
        <end position="158"/>
    </location>
</feature>
<gene>
    <name evidence="3" type="ORF">O0R46_02065</name>
    <name evidence="2" type="ORF">O0R46_08510</name>
</gene>